<name>A0A0W1SQV6_9EURY</name>
<evidence type="ECO:0000313" key="1">
    <source>
        <dbReference type="EMBL" id="KTG28680.1"/>
    </source>
</evidence>
<accession>A0A0W1SQV6</accession>
<organism evidence="1 2">
    <name type="scientific">Haloferax profundi</name>
    <dbReference type="NCBI Taxonomy" id="1544718"/>
    <lineage>
        <taxon>Archaea</taxon>
        <taxon>Methanobacteriati</taxon>
        <taxon>Methanobacteriota</taxon>
        <taxon>Stenosarchaea group</taxon>
        <taxon>Halobacteria</taxon>
        <taxon>Halobacteriales</taxon>
        <taxon>Haloferacaceae</taxon>
        <taxon>Haloferax</taxon>
    </lineage>
</organism>
<comment type="caution">
    <text evidence="1">The sequence shown here is derived from an EMBL/GenBank/DDBJ whole genome shotgun (WGS) entry which is preliminary data.</text>
</comment>
<protein>
    <submittedName>
        <fullName evidence="1">Uncharacterized protein</fullName>
    </submittedName>
</protein>
<dbReference type="AlphaFoldDB" id="A0A0W1SQV6"/>
<gene>
    <name evidence="1" type="ORF">AUR66_11500</name>
</gene>
<proteinExistence type="predicted"/>
<dbReference type="EMBL" id="LOPV01000119">
    <property type="protein sequence ID" value="KTG28680.1"/>
    <property type="molecule type" value="Genomic_DNA"/>
</dbReference>
<evidence type="ECO:0000313" key="2">
    <source>
        <dbReference type="Proteomes" id="UP000053157"/>
    </source>
</evidence>
<dbReference type="Proteomes" id="UP000053157">
    <property type="component" value="Unassembled WGS sequence"/>
</dbReference>
<reference evidence="1 2" key="1">
    <citation type="submission" date="2015-12" db="EMBL/GenBank/DDBJ databases">
        <title>Haloferax profundi sp. nov. isolated from the Discovery deep brine-seawater interface in the Red Sea.</title>
        <authorList>
            <person name="Zhang G."/>
            <person name="Stingl U."/>
            <person name="Rashid M."/>
        </authorList>
    </citation>
    <scope>NUCLEOTIDE SEQUENCE [LARGE SCALE GENOMIC DNA]</scope>
    <source>
        <strain evidence="1 2">SB29</strain>
    </source>
</reference>
<sequence length="77" mass="9095">MFTKFSIMTTIRNKEKIQMHLTEETAKRVDDLYEKVNAYRTIDGKKKIEKNRHYYEALVCVALADEGLIIELLDDIE</sequence>
<keyword evidence="2" id="KW-1185">Reference proteome</keyword>